<name>A0A2M9R5U5_9FLAO</name>
<protein>
    <submittedName>
        <fullName evidence="6">SCO family protein</fullName>
    </submittedName>
</protein>
<feature type="disulfide bond" description="Redox-active" evidence="4">
    <location>
        <begin position="85"/>
        <end position="89"/>
    </location>
</feature>
<dbReference type="EMBL" id="NIPO01000001">
    <property type="protein sequence ID" value="PJR04211.1"/>
    <property type="molecule type" value="Genomic_DNA"/>
</dbReference>
<feature type="domain" description="Thioredoxin" evidence="5">
    <location>
        <begin position="47"/>
        <end position="213"/>
    </location>
</feature>
<dbReference type="CDD" id="cd02968">
    <property type="entry name" value="SCO"/>
    <property type="match status" value="1"/>
</dbReference>
<dbReference type="OrthoDB" id="9811998at2"/>
<evidence type="ECO:0000256" key="3">
    <source>
        <dbReference type="PIRSR" id="PIRSR603782-1"/>
    </source>
</evidence>
<organism evidence="6 7">
    <name type="scientific">Avrilella dinanensis</name>
    <dbReference type="NCBI Taxonomy" id="2008672"/>
    <lineage>
        <taxon>Bacteria</taxon>
        <taxon>Pseudomonadati</taxon>
        <taxon>Bacteroidota</taxon>
        <taxon>Flavobacteriia</taxon>
        <taxon>Flavobacteriales</taxon>
        <taxon>Flavobacteriaceae</taxon>
        <taxon>Avrilella</taxon>
    </lineage>
</organism>
<comment type="similarity">
    <text evidence="1">Belongs to the SCO1/2 family.</text>
</comment>
<dbReference type="SUPFAM" id="SSF52833">
    <property type="entry name" value="Thioredoxin-like"/>
    <property type="match status" value="1"/>
</dbReference>
<dbReference type="Pfam" id="PF02630">
    <property type="entry name" value="SCO1-SenC"/>
    <property type="match status" value="1"/>
</dbReference>
<dbReference type="PANTHER" id="PTHR12151:SF25">
    <property type="entry name" value="LINALOOL DEHYDRATASE_ISOMERASE DOMAIN-CONTAINING PROTEIN"/>
    <property type="match status" value="1"/>
</dbReference>
<proteinExistence type="inferred from homology"/>
<dbReference type="AlphaFoldDB" id="A0A2M9R5U5"/>
<evidence type="ECO:0000259" key="5">
    <source>
        <dbReference type="PROSITE" id="PS51352"/>
    </source>
</evidence>
<evidence type="ECO:0000256" key="1">
    <source>
        <dbReference type="ARBA" id="ARBA00010996"/>
    </source>
</evidence>
<dbReference type="InterPro" id="IPR013766">
    <property type="entry name" value="Thioredoxin_domain"/>
</dbReference>
<dbReference type="PANTHER" id="PTHR12151">
    <property type="entry name" value="ELECTRON TRANSPORT PROTIN SCO1/SENC FAMILY MEMBER"/>
    <property type="match status" value="1"/>
</dbReference>
<evidence type="ECO:0000256" key="2">
    <source>
        <dbReference type="ARBA" id="ARBA00023008"/>
    </source>
</evidence>
<reference evidence="6 7" key="1">
    <citation type="submission" date="2017-06" db="EMBL/GenBank/DDBJ databases">
        <title>Description of Avrilella dinanensis gen. nov. sp. nov.</title>
        <authorList>
            <person name="Leyer C."/>
            <person name="Sassi M."/>
            <person name="Minet J."/>
            <person name="Kayal S."/>
            <person name="Cattoir V."/>
        </authorList>
    </citation>
    <scope>NUCLEOTIDE SEQUENCE [LARGE SCALE GENOMIC DNA]</scope>
    <source>
        <strain evidence="6 7">UR159</strain>
    </source>
</reference>
<gene>
    <name evidence="6" type="ORF">CDL10_06475</name>
</gene>
<keyword evidence="4" id="KW-1015">Disulfide bond</keyword>
<sequence length="221" mass="25135">MKKYSYIVVAFAVLVFGILFVPKIVDGFKNDTIVQNDRLNKSAEKELLTIGRAPEFSFTNQDNETITNDFYDGKVYLVEFFFTSCPTICPIMNENMVKLQNTFKFENNFGIASFTIDPTNDTPEELKSHAKSLGVVNPNWQFLTNTQEEIFALVKNFNLYAAQNDDVPGGFEHSGYFALIDKKGNIRCRKDNSGNPILYYDGTEQEGVEMLKEDIKILLAE</sequence>
<evidence type="ECO:0000256" key="4">
    <source>
        <dbReference type="PIRSR" id="PIRSR603782-2"/>
    </source>
</evidence>
<keyword evidence="7" id="KW-1185">Reference proteome</keyword>
<feature type="binding site" evidence="3">
    <location>
        <position position="173"/>
    </location>
    <ligand>
        <name>Cu cation</name>
        <dbReference type="ChEBI" id="CHEBI:23378"/>
    </ligand>
</feature>
<feature type="binding site" evidence="3">
    <location>
        <position position="85"/>
    </location>
    <ligand>
        <name>Cu cation</name>
        <dbReference type="ChEBI" id="CHEBI:23378"/>
    </ligand>
</feature>
<dbReference type="InterPro" id="IPR036249">
    <property type="entry name" value="Thioredoxin-like_sf"/>
</dbReference>
<feature type="binding site" evidence="3">
    <location>
        <position position="89"/>
    </location>
    <ligand>
        <name>Cu cation</name>
        <dbReference type="ChEBI" id="CHEBI:23378"/>
    </ligand>
</feature>
<comment type="caution">
    <text evidence="6">The sequence shown here is derived from an EMBL/GenBank/DDBJ whole genome shotgun (WGS) entry which is preliminary data.</text>
</comment>
<accession>A0A2M9R5U5</accession>
<keyword evidence="3" id="KW-0479">Metal-binding</keyword>
<evidence type="ECO:0000313" key="7">
    <source>
        <dbReference type="Proteomes" id="UP000231960"/>
    </source>
</evidence>
<keyword evidence="2 3" id="KW-0186">Copper</keyword>
<dbReference type="RefSeq" id="WP_100677774.1">
    <property type="nucleotide sequence ID" value="NZ_NIPO01000001.1"/>
</dbReference>
<dbReference type="Gene3D" id="3.40.30.10">
    <property type="entry name" value="Glutaredoxin"/>
    <property type="match status" value="1"/>
</dbReference>
<dbReference type="PROSITE" id="PS51352">
    <property type="entry name" value="THIOREDOXIN_2"/>
    <property type="match status" value="1"/>
</dbReference>
<dbReference type="GO" id="GO:0046872">
    <property type="term" value="F:metal ion binding"/>
    <property type="evidence" value="ECO:0007669"/>
    <property type="project" value="UniProtKB-KW"/>
</dbReference>
<dbReference type="Proteomes" id="UP000231960">
    <property type="component" value="Unassembled WGS sequence"/>
</dbReference>
<evidence type="ECO:0000313" key="6">
    <source>
        <dbReference type="EMBL" id="PJR04211.1"/>
    </source>
</evidence>
<dbReference type="InterPro" id="IPR003782">
    <property type="entry name" value="SCO1/SenC"/>
</dbReference>